<protein>
    <recommendedName>
        <fullName evidence="8">Auxin-responsive protein</fullName>
    </recommendedName>
</protein>
<keyword evidence="4 8" id="KW-0805">Transcription regulation</keyword>
<keyword evidence="7 8" id="KW-0927">Auxin signaling pathway</keyword>
<evidence type="ECO:0000256" key="2">
    <source>
        <dbReference type="ARBA" id="ARBA00006728"/>
    </source>
</evidence>
<dbReference type="InterPro" id="IPR033389">
    <property type="entry name" value="AUX/IAA_dom"/>
</dbReference>
<dbReference type="Gene3D" id="3.10.20.90">
    <property type="entry name" value="Phosphatidylinositol 3-kinase Catalytic Subunit, Chain A, domain 1"/>
    <property type="match status" value="1"/>
</dbReference>
<evidence type="ECO:0000313" key="11">
    <source>
        <dbReference type="EMBL" id="CAI9096641.1"/>
    </source>
</evidence>
<comment type="subunit">
    <text evidence="8">Homodimers and heterodimers.</text>
</comment>
<feature type="region of interest" description="Disordered" evidence="9">
    <location>
        <begin position="72"/>
        <end position="93"/>
    </location>
</feature>
<comment type="function">
    <text evidence="8">Aux/IAA proteins are short-lived transcriptional factors that function as repressors of early auxin response genes at low auxin concentrations.</text>
</comment>
<keyword evidence="5 8" id="KW-0804">Transcription</keyword>
<evidence type="ECO:0000256" key="6">
    <source>
        <dbReference type="ARBA" id="ARBA00023242"/>
    </source>
</evidence>
<feature type="domain" description="PB1" evidence="10">
    <location>
        <begin position="163"/>
        <end position="248"/>
    </location>
</feature>
<comment type="similarity">
    <text evidence="2 8">Belongs to the Aux/IAA family.</text>
</comment>
<evidence type="ECO:0000256" key="1">
    <source>
        <dbReference type="ARBA" id="ARBA00004123"/>
    </source>
</evidence>
<evidence type="ECO:0000256" key="8">
    <source>
        <dbReference type="RuleBase" id="RU004549"/>
    </source>
</evidence>
<evidence type="ECO:0000313" key="12">
    <source>
        <dbReference type="Proteomes" id="UP001161247"/>
    </source>
</evidence>
<keyword evidence="3 8" id="KW-0678">Repressor</keyword>
<dbReference type="GO" id="GO:0005634">
    <property type="term" value="C:nucleus"/>
    <property type="evidence" value="ECO:0007669"/>
    <property type="project" value="UniProtKB-SubCell"/>
</dbReference>
<dbReference type="InterPro" id="IPR003311">
    <property type="entry name" value="AUX_IAA"/>
</dbReference>
<dbReference type="GO" id="GO:0006355">
    <property type="term" value="P:regulation of DNA-templated transcription"/>
    <property type="evidence" value="ECO:0007669"/>
    <property type="project" value="InterPro"/>
</dbReference>
<evidence type="ECO:0000256" key="4">
    <source>
        <dbReference type="ARBA" id="ARBA00023015"/>
    </source>
</evidence>
<evidence type="ECO:0000256" key="7">
    <source>
        <dbReference type="ARBA" id="ARBA00023294"/>
    </source>
</evidence>
<dbReference type="EMBL" id="OX459119">
    <property type="protein sequence ID" value="CAI9096641.1"/>
    <property type="molecule type" value="Genomic_DNA"/>
</dbReference>
<accession>A0AAV1CLZ7</accession>
<dbReference type="AlphaFoldDB" id="A0AAV1CLZ7"/>
<dbReference type="PANTHER" id="PTHR31734">
    <property type="entry name" value="AUXIN-RESPONSIVE PROTEIN IAA17"/>
    <property type="match status" value="1"/>
</dbReference>
<keyword evidence="6 8" id="KW-0539">Nucleus</keyword>
<reference evidence="11" key="1">
    <citation type="submission" date="2023-03" db="EMBL/GenBank/DDBJ databases">
        <authorList>
            <person name="Julca I."/>
        </authorList>
    </citation>
    <scope>NUCLEOTIDE SEQUENCE</scope>
</reference>
<proteinExistence type="inferred from homology"/>
<gene>
    <name evidence="11" type="ORF">OLC1_LOCUS7348</name>
</gene>
<evidence type="ECO:0000256" key="9">
    <source>
        <dbReference type="SAM" id="MobiDB-lite"/>
    </source>
</evidence>
<dbReference type="GO" id="GO:0009734">
    <property type="term" value="P:auxin-activated signaling pathway"/>
    <property type="evidence" value="ECO:0007669"/>
    <property type="project" value="UniProtKB-UniRule"/>
</dbReference>
<keyword evidence="12" id="KW-1185">Reference proteome</keyword>
<dbReference type="SUPFAM" id="SSF54277">
    <property type="entry name" value="CAD &amp; PB1 domains"/>
    <property type="match status" value="1"/>
</dbReference>
<dbReference type="Proteomes" id="UP001161247">
    <property type="component" value="Chromosome 2"/>
</dbReference>
<dbReference type="PANTHER" id="PTHR31734:SF44">
    <property type="entry name" value="AUXIN-RESPONSIVE PROTEIN"/>
    <property type="match status" value="1"/>
</dbReference>
<comment type="subcellular location">
    <subcellularLocation>
        <location evidence="1 8">Nucleus</location>
    </subcellularLocation>
</comment>
<evidence type="ECO:0000256" key="5">
    <source>
        <dbReference type="ARBA" id="ARBA00023163"/>
    </source>
</evidence>
<sequence>MELELGLALSVSPHFPTKVASDIGRDRDNNVKSVSGRNMEFENLMMIGKKRRCSNEFEDGGDQDQKTLSLLVWNGRRPDHGDEGDGDDEEEERRKTLYIASEQEEEDDEIVGWPPIRSWRKNLINGGGHFYMRRNNNNIGGEQVHQGAPNSNSHLRGNISRNSIFVKVKMEGVVIGRKIDLMQFNSYQSLTNSLLNMFAKYNKDDNADGSNYVLSYLDKQGNWLLVGDVPWNTFIESVQRMEILKSGS</sequence>
<evidence type="ECO:0000259" key="10">
    <source>
        <dbReference type="PROSITE" id="PS51745"/>
    </source>
</evidence>
<evidence type="ECO:0000256" key="3">
    <source>
        <dbReference type="ARBA" id="ARBA00022491"/>
    </source>
</evidence>
<dbReference type="InterPro" id="IPR053793">
    <property type="entry name" value="PB1-like"/>
</dbReference>
<dbReference type="Pfam" id="PF02309">
    <property type="entry name" value="AUX_IAA"/>
    <property type="match status" value="1"/>
</dbReference>
<name>A0AAV1CLZ7_OLDCO</name>
<organism evidence="11 12">
    <name type="scientific">Oldenlandia corymbosa var. corymbosa</name>
    <dbReference type="NCBI Taxonomy" id="529605"/>
    <lineage>
        <taxon>Eukaryota</taxon>
        <taxon>Viridiplantae</taxon>
        <taxon>Streptophyta</taxon>
        <taxon>Embryophyta</taxon>
        <taxon>Tracheophyta</taxon>
        <taxon>Spermatophyta</taxon>
        <taxon>Magnoliopsida</taxon>
        <taxon>eudicotyledons</taxon>
        <taxon>Gunneridae</taxon>
        <taxon>Pentapetalae</taxon>
        <taxon>asterids</taxon>
        <taxon>lamiids</taxon>
        <taxon>Gentianales</taxon>
        <taxon>Rubiaceae</taxon>
        <taxon>Rubioideae</taxon>
        <taxon>Spermacoceae</taxon>
        <taxon>Hedyotis-Oldenlandia complex</taxon>
        <taxon>Oldenlandia</taxon>
    </lineage>
</organism>
<dbReference type="PROSITE" id="PS51745">
    <property type="entry name" value="PB1"/>
    <property type="match status" value="1"/>
</dbReference>